<organism evidence="3 4">
    <name type="scientific">Penicillium salamii</name>
    <dbReference type="NCBI Taxonomy" id="1612424"/>
    <lineage>
        <taxon>Eukaryota</taxon>
        <taxon>Fungi</taxon>
        <taxon>Dikarya</taxon>
        <taxon>Ascomycota</taxon>
        <taxon>Pezizomycotina</taxon>
        <taxon>Eurotiomycetes</taxon>
        <taxon>Eurotiomycetidae</taxon>
        <taxon>Eurotiales</taxon>
        <taxon>Aspergillaceae</taxon>
        <taxon>Penicillium</taxon>
    </lineage>
</organism>
<dbReference type="GO" id="GO:0005739">
    <property type="term" value="C:mitochondrion"/>
    <property type="evidence" value="ECO:0007669"/>
    <property type="project" value="TreeGrafter"/>
</dbReference>
<dbReference type="SUPFAM" id="SSF54373">
    <property type="entry name" value="FAD-linked reductases, C-terminal domain"/>
    <property type="match status" value="1"/>
</dbReference>
<comment type="caution">
    <text evidence="3">The sequence shown here is derived from an EMBL/GenBank/DDBJ whole genome shotgun (WGS) entry which is preliminary data.</text>
</comment>
<evidence type="ECO:0000256" key="1">
    <source>
        <dbReference type="SAM" id="SignalP"/>
    </source>
</evidence>
<keyword evidence="1" id="KW-0732">Signal</keyword>
<dbReference type="Gene3D" id="3.50.50.60">
    <property type="entry name" value="FAD/NAD(P)-binding domain"/>
    <property type="match status" value="1"/>
</dbReference>
<accession>A0A9W4NF52</accession>
<dbReference type="PANTHER" id="PTHR13847">
    <property type="entry name" value="SARCOSINE DEHYDROGENASE-RELATED"/>
    <property type="match status" value="1"/>
</dbReference>
<gene>
    <name evidence="3" type="ORF">PSALAMII_LOCUS3637</name>
</gene>
<sequence length="569" mass="62192">MGPPVKWSLKFQGIALLELTLRLSSQSIHPVLRRPTVVLLLEYIRKVLITISSSPLCQDLHRRIIYSVCWLFIDESKNSFIWRVQRPDSAAGGYKRRQGRRYRSPVVLIVNASRGDCKNIHDPDCVSHKMTSTLDIHHLNGNPSSERIFIVGGGIVGAALAFYLSRDLSSTNKRQIVIVDRCLKKSLGSTGHAPGFVGQLNESPVLTQLAKETVSEYLSIPGGFSRVGGLELSSSPLGVEALHRRCEMARAADLPAEILTPETAASLAPDFIDPESVDIALHFPSDGTANAQKVTSYYLDQARIQGVDFLEANVTGFTRSFIEDEKAEMKAIQTAEGDISLTGSTVILASGIWTSPLIASAHASKQQVTQAPIPIVPVAHPYTFTPPRPPRSGIPYPFVRWPDHHVYARDHGDRDGLGSYNHAPIQLDPTTTAIGAWPSEFDQVLSEATSHLKNGNEFQVRGSAGDSDPWLAKEPFNGIFAVTPDNLPLAGKVPDVANLWICAAIWVTTAAGTAKLISREICREAGTASSPEDKLLLEALAPARFQGSELDLLTQQALRKYNDIYNRKT</sequence>
<dbReference type="Pfam" id="PF01266">
    <property type="entry name" value="DAO"/>
    <property type="match status" value="1"/>
</dbReference>
<dbReference type="Proteomes" id="UP001152646">
    <property type="component" value="Unassembled WGS sequence"/>
</dbReference>
<name>A0A9W4NF52_9EURO</name>
<feature type="chain" id="PRO_5040782491" description="FAD dependent oxidoreductase domain-containing protein" evidence="1">
    <location>
        <begin position="26"/>
        <end position="569"/>
    </location>
</feature>
<dbReference type="InterPro" id="IPR036188">
    <property type="entry name" value="FAD/NAD-bd_sf"/>
</dbReference>
<evidence type="ECO:0000259" key="2">
    <source>
        <dbReference type="Pfam" id="PF01266"/>
    </source>
</evidence>
<feature type="domain" description="FAD dependent oxidoreductase" evidence="2">
    <location>
        <begin position="148"/>
        <end position="518"/>
    </location>
</feature>
<dbReference type="PANTHER" id="PTHR13847:SF193">
    <property type="entry name" value="PYRUVATE DEHYDROGENASE PHOSPHATASE REGULATORY SUBUNIT, MITOCHONDRIAL"/>
    <property type="match status" value="1"/>
</dbReference>
<protein>
    <recommendedName>
        <fullName evidence="2">FAD dependent oxidoreductase domain-containing protein</fullName>
    </recommendedName>
</protein>
<feature type="signal peptide" evidence="1">
    <location>
        <begin position="1"/>
        <end position="25"/>
    </location>
</feature>
<dbReference type="InterPro" id="IPR006076">
    <property type="entry name" value="FAD-dep_OxRdtase"/>
</dbReference>
<evidence type="ECO:0000313" key="3">
    <source>
        <dbReference type="EMBL" id="CAG8358263.1"/>
    </source>
</evidence>
<dbReference type="OrthoDB" id="498204at2759"/>
<proteinExistence type="predicted"/>
<reference evidence="3" key="1">
    <citation type="submission" date="2021-07" db="EMBL/GenBank/DDBJ databases">
        <authorList>
            <person name="Branca A.L. A."/>
        </authorList>
    </citation>
    <scope>NUCLEOTIDE SEQUENCE</scope>
</reference>
<dbReference type="Gene3D" id="3.30.9.10">
    <property type="entry name" value="D-Amino Acid Oxidase, subunit A, domain 2"/>
    <property type="match status" value="1"/>
</dbReference>
<evidence type="ECO:0000313" key="4">
    <source>
        <dbReference type="Proteomes" id="UP001152646"/>
    </source>
</evidence>
<dbReference type="AlphaFoldDB" id="A0A9W4NF52"/>
<dbReference type="EMBL" id="CAJVPA010000122">
    <property type="protein sequence ID" value="CAG8358263.1"/>
    <property type="molecule type" value="Genomic_DNA"/>
</dbReference>
<dbReference type="SUPFAM" id="SSF51905">
    <property type="entry name" value="FAD/NAD(P)-binding domain"/>
    <property type="match status" value="1"/>
</dbReference>